<name>A0A1I4QAX3_9RHOB</name>
<dbReference type="InterPro" id="IPR012495">
    <property type="entry name" value="TadE-like_dom"/>
</dbReference>
<feature type="transmembrane region" description="Helical" evidence="1">
    <location>
        <begin position="21"/>
        <end position="42"/>
    </location>
</feature>
<evidence type="ECO:0000256" key="1">
    <source>
        <dbReference type="SAM" id="Phobius"/>
    </source>
</evidence>
<protein>
    <submittedName>
        <fullName evidence="3">Flp pilus assembly protein TadG</fullName>
    </submittedName>
</protein>
<dbReference type="STRING" id="254406.SAMN04488042_106248"/>
<accession>A0A1I4QAX3</accession>
<dbReference type="Pfam" id="PF07811">
    <property type="entry name" value="TadE"/>
    <property type="match status" value="1"/>
</dbReference>
<dbReference type="Proteomes" id="UP000199144">
    <property type="component" value="Unassembled WGS sequence"/>
</dbReference>
<dbReference type="AlphaFoldDB" id="A0A1I4QAX3"/>
<organism evidence="3 4">
    <name type="scientific">Shimia aestuarii</name>
    <dbReference type="NCBI Taxonomy" id="254406"/>
    <lineage>
        <taxon>Bacteria</taxon>
        <taxon>Pseudomonadati</taxon>
        <taxon>Pseudomonadota</taxon>
        <taxon>Alphaproteobacteria</taxon>
        <taxon>Rhodobacterales</taxon>
        <taxon>Roseobacteraceae</taxon>
    </lineage>
</organism>
<dbReference type="OrthoDB" id="7860729at2"/>
<keyword evidence="1" id="KW-1133">Transmembrane helix</keyword>
<evidence type="ECO:0000313" key="4">
    <source>
        <dbReference type="Proteomes" id="UP000199144"/>
    </source>
</evidence>
<dbReference type="RefSeq" id="WP_093094698.1">
    <property type="nucleotide sequence ID" value="NZ_FOTQ01000006.1"/>
</dbReference>
<keyword evidence="1" id="KW-0812">Transmembrane</keyword>
<gene>
    <name evidence="3" type="ORF">SAMN04488042_106248</name>
</gene>
<proteinExistence type="predicted"/>
<feature type="domain" description="TadE-like" evidence="2">
    <location>
        <begin position="21"/>
        <end position="63"/>
    </location>
</feature>
<keyword evidence="4" id="KW-1185">Reference proteome</keyword>
<evidence type="ECO:0000259" key="2">
    <source>
        <dbReference type="Pfam" id="PF07811"/>
    </source>
</evidence>
<dbReference type="EMBL" id="FOTQ01000006">
    <property type="protein sequence ID" value="SFM36770.1"/>
    <property type="molecule type" value="Genomic_DNA"/>
</dbReference>
<reference evidence="3 4" key="1">
    <citation type="submission" date="2016-10" db="EMBL/GenBank/DDBJ databases">
        <authorList>
            <person name="de Groot N.N."/>
        </authorList>
    </citation>
    <scope>NUCLEOTIDE SEQUENCE [LARGE SCALE GENOMIC DNA]</scope>
    <source>
        <strain evidence="3 4">DSM 15283</strain>
    </source>
</reference>
<sequence length="170" mass="18255">MTLSTKAITKTFRRFRRDERGAALVELAISLPLLLLVFAVIIEGGRLFWSYQMTAAGVRDAARYLARVADADSCTSGSNLATFTDKMTEIVRKTATGNSLLPSSITVTSVTPQLQCVPGGFRISPVPIAQVTATIEVTFPFSGVFGLMDGLDDLATITTTVTDQSRVFGI</sequence>
<keyword evidence="1" id="KW-0472">Membrane</keyword>
<evidence type="ECO:0000313" key="3">
    <source>
        <dbReference type="EMBL" id="SFM36770.1"/>
    </source>
</evidence>